<proteinExistence type="predicted"/>
<feature type="compositionally biased region" description="Acidic residues" evidence="1">
    <location>
        <begin position="10"/>
        <end position="48"/>
    </location>
</feature>
<dbReference type="Gene3D" id="1.20.1070.10">
    <property type="entry name" value="Rhodopsin 7-helix transmembrane proteins"/>
    <property type="match status" value="1"/>
</dbReference>
<evidence type="ECO:0000256" key="2">
    <source>
        <dbReference type="SAM" id="Phobius"/>
    </source>
</evidence>
<accession>A0AAE1Q7R0</accession>
<feature type="transmembrane region" description="Helical" evidence="2">
    <location>
        <begin position="59"/>
        <end position="79"/>
    </location>
</feature>
<organism evidence="3 4">
    <name type="scientific">Petrolisthes manimaculis</name>
    <dbReference type="NCBI Taxonomy" id="1843537"/>
    <lineage>
        <taxon>Eukaryota</taxon>
        <taxon>Metazoa</taxon>
        <taxon>Ecdysozoa</taxon>
        <taxon>Arthropoda</taxon>
        <taxon>Crustacea</taxon>
        <taxon>Multicrustacea</taxon>
        <taxon>Malacostraca</taxon>
        <taxon>Eumalacostraca</taxon>
        <taxon>Eucarida</taxon>
        <taxon>Decapoda</taxon>
        <taxon>Pleocyemata</taxon>
        <taxon>Anomura</taxon>
        <taxon>Galatheoidea</taxon>
        <taxon>Porcellanidae</taxon>
        <taxon>Petrolisthes</taxon>
    </lineage>
</organism>
<dbReference type="EMBL" id="JAWZYT010000599">
    <property type="protein sequence ID" value="KAK4321329.1"/>
    <property type="molecule type" value="Genomic_DNA"/>
</dbReference>
<evidence type="ECO:0000313" key="4">
    <source>
        <dbReference type="Proteomes" id="UP001292094"/>
    </source>
</evidence>
<dbReference type="AlphaFoldDB" id="A0AAE1Q7R0"/>
<feature type="transmembrane region" description="Helical" evidence="2">
    <location>
        <begin position="99"/>
        <end position="123"/>
    </location>
</feature>
<evidence type="ECO:0000313" key="3">
    <source>
        <dbReference type="EMBL" id="KAK4321329.1"/>
    </source>
</evidence>
<keyword evidence="2" id="KW-0812">Transmembrane</keyword>
<protein>
    <submittedName>
        <fullName evidence="3">Uncharacterized protein</fullName>
    </submittedName>
</protein>
<comment type="caution">
    <text evidence="3">The sequence shown here is derived from an EMBL/GenBank/DDBJ whole genome shotgun (WGS) entry which is preliminary data.</text>
</comment>
<feature type="region of interest" description="Disordered" evidence="1">
    <location>
        <begin position="1"/>
        <end position="51"/>
    </location>
</feature>
<dbReference type="Proteomes" id="UP001292094">
    <property type="component" value="Unassembled WGS sequence"/>
</dbReference>
<keyword evidence="2" id="KW-0472">Membrane</keyword>
<name>A0AAE1Q7R0_9EUCA</name>
<keyword evidence="2" id="KW-1133">Transmembrane helix</keyword>
<dbReference type="SUPFAM" id="SSF81321">
    <property type="entry name" value="Family A G protein-coupled receptor-like"/>
    <property type="match status" value="1"/>
</dbReference>
<evidence type="ECO:0000256" key="1">
    <source>
        <dbReference type="SAM" id="MobiDB-lite"/>
    </source>
</evidence>
<reference evidence="3" key="1">
    <citation type="submission" date="2023-11" db="EMBL/GenBank/DDBJ databases">
        <title>Genome assemblies of two species of porcelain crab, Petrolisthes cinctipes and Petrolisthes manimaculis (Anomura: Porcellanidae).</title>
        <authorList>
            <person name="Angst P."/>
        </authorList>
    </citation>
    <scope>NUCLEOTIDE SEQUENCE</scope>
    <source>
        <strain evidence="3">PB745_02</strain>
        <tissue evidence="3">Gill</tissue>
    </source>
</reference>
<sequence length="127" mass="14757">MNESDRGDEHEEEEEEEEDKEEEEEDKEEEEEEEEEDKEEEEEEEEEGNNNLKGCWEGIILACWAAGTLVGCLPVMGWAETQHGACLFTEVMNYDYLVFLYFCTIVGPGILMAVFYTHIYTVVLKQV</sequence>
<keyword evidence="4" id="KW-1185">Reference proteome</keyword>
<gene>
    <name evidence="3" type="ORF">Pmani_007849</name>
</gene>